<evidence type="ECO:0000256" key="1">
    <source>
        <dbReference type="ARBA" id="ARBA00022737"/>
    </source>
</evidence>
<gene>
    <name evidence="4" type="ORF">ACFSJ0_16385</name>
</gene>
<dbReference type="Pfam" id="PF13432">
    <property type="entry name" value="TPR_16"/>
    <property type="match status" value="3"/>
</dbReference>
<keyword evidence="2 3" id="KW-0802">TPR repeat</keyword>
<dbReference type="PANTHER" id="PTHR45586">
    <property type="entry name" value="TPR REPEAT-CONTAINING PROTEIN PA4667"/>
    <property type="match status" value="1"/>
</dbReference>
<accession>A0ABW4G8D1</accession>
<sequence length="1891" mass="198952">MESEQLAAAMRYWEAGDLGAAAVLFRENAATSDPEASHLLACLLEEQGDLDGAEAAHRSVIQSGDPVFGQRSAIAMSMMLIAAREWPAAYRVLMIASDGADFEVAALAETALVLVLTEMGDAQGAAEALERARRCDSPAVAELAAQLELPDFVPHDPGTARDLYELAEDEDDYQQLLTCGDPEVVSLSAFRLFQMYADEEDFAAAREVCEYAIAVGHPDHLATAHRLRGAVLVDLGEYAEAAASYATAAEDPRPEERLPALIEQAKVTAQLGDVVATKAIFHRVIASGQREYAVEAQACLAQMHTEAGEVAAALAALRAVLEAGESEWSSICVTLLGLLLDRHPDERESLMALVLDAAEHDDPDTAFKAALLIDHAARQQPLADPVEEQALLDVDEALRHLQAGDLAVARRLLRRAIDSGAATQSVRAMMTLAELELGEGDREQADELLSYVAEGDDLLQGFSAEFFLHLLRESGGEPHPVLRAVIDHQRLGREEGLVRYRQAMEHPNPATAAIGTAVFAQVLASIGYDLSDAAQLFRAAAESGDPLALSYTATIFKDVLVNQDQTEEAVTLLRRARADGHPGLAPWVAYGLGELLSERAGDDLGFGAGEGAGALGGAGVRGAGARDLVEARAAFAAAMETGHRGLRVEAMGALLGLFERQGDLLAACRLHERFVAEGDPVQAPRNAWLLGLTRVRIDDLDGARAAFAHIPETHPEEGDTGRYARFLLDRDFGAAAAAFQEIADDGRTWMAAMLAMQSSHAWHRQGETAAADGALSLVLDVGDPDFRQEAACYLGALRHDAGDPHGAIAAWRQATTGPDERLTTIAHRDLARTWHTLGDLDAAAQAYRKVLAGCGGVAKAHQGAVVAGRVAEDQGAAPGAETAYDGVAVAEAAFVAEACQGMAGLDEGRTYQGMVTGVNEAPAYQGMVAAAGEAPVYRGSVAGVDKAYEAEMYQGMVAAAGEAPVYQGSVTGVDKAYVAEAYQGMVGGAGEADAGEAYREAVVEAHVAEAALRLGEILIATGSTDEAREVLRVVFGDAAVPQLARLLRDAGDLEGALAAAEIAVGIAPGAEVVCLLGGLLARTGDMEGALAAFERAVAADPASAGATLVEAGRRLEEAGDQDGARSAYQRAAAQDLDRQAAATARVRLGTASPKERPWVLAAEGDRQGALAALTELTGSALMARLLLALDAGEPTEVCRLLTASPTAGKPNSSPAERSGFSVVGQFAPSTADTLAEVSEASVAEACGFPVDEAFAETLEMARTTRDDAFARALYLLVIELGGPRWAAMARLGLGAELARDGQYSQAELCLLPATESDDADISLMAWRDVSAVRRRCGDLDGAVEALRAAMPSTAVELAGLLEEGGDLAGAGDVLDRGAAAGDLASLRHLLVNLFQRREYAAVAAEAELAVGTGDPETVAMGYWVWGDACKATDDLAGAVAMYRKGIDTGHPSAGMRVDLADALHSLGDTAAAAGEARLAIESGEADAVARGGLQLGCWLHEDGDPLGAAEAFAAAAGTSAAGTAAQLTHETAHELAQIALNNLSTLAYQAYEQGEHALAVQVLSHLGPHAGTKARELAELCDDPDAVHLYYELVGSDAFTELGVAERLSELGETARARAIYERLNEHEDPDVRFVAGGRLLALLDVENDVAAFYNLAERQAGDADSPVRSVFGSLLGMLQGRQGDTEASLRTLREAAESGEPTALSVLAQALVGTGEVAEGREVYRRVLSAGDDELAARAMVALGHSYHDEDEDEARRWYVRAVEFGTGHVTALGAMYLGALAKRERDFPEALGWYQRVIDSGDTESGMAAAHLGELCYWLNDRDGAVRYYELTLGLTEQPDLVAEAAFRLGEIRYAHGDLTVARRMLRLAAGTDDSTFAADAEQLLAKLG</sequence>
<feature type="repeat" description="TPR" evidence="3">
    <location>
        <begin position="1070"/>
        <end position="1103"/>
    </location>
</feature>
<keyword evidence="1" id="KW-0677">Repeat</keyword>
<evidence type="ECO:0000256" key="3">
    <source>
        <dbReference type="PROSITE-ProRule" id="PRU00339"/>
    </source>
</evidence>
<evidence type="ECO:0000256" key="2">
    <source>
        <dbReference type="ARBA" id="ARBA00022803"/>
    </source>
</evidence>
<reference evidence="5" key="1">
    <citation type="journal article" date="2019" name="Int. J. Syst. Evol. Microbiol.">
        <title>The Global Catalogue of Microorganisms (GCM) 10K type strain sequencing project: providing services to taxonomists for standard genome sequencing and annotation.</title>
        <authorList>
            <consortium name="The Broad Institute Genomics Platform"/>
            <consortium name="The Broad Institute Genome Sequencing Center for Infectious Disease"/>
            <person name="Wu L."/>
            <person name="Ma J."/>
        </authorList>
    </citation>
    <scope>NUCLEOTIDE SEQUENCE [LARGE SCALE GENOMIC DNA]</scope>
    <source>
        <strain evidence="5">CGMCC 1.15399</strain>
    </source>
</reference>
<dbReference type="InterPro" id="IPR019734">
    <property type="entry name" value="TPR_rpt"/>
</dbReference>
<organism evidence="4 5">
    <name type="scientific">Nonomuraea guangzhouensis</name>
    <dbReference type="NCBI Taxonomy" id="1291555"/>
    <lineage>
        <taxon>Bacteria</taxon>
        <taxon>Bacillati</taxon>
        <taxon>Actinomycetota</taxon>
        <taxon>Actinomycetes</taxon>
        <taxon>Streptosporangiales</taxon>
        <taxon>Streptosporangiaceae</taxon>
        <taxon>Nonomuraea</taxon>
    </lineage>
</organism>
<comment type="caution">
    <text evidence="4">The sequence shown here is derived from an EMBL/GenBank/DDBJ whole genome shotgun (WGS) entry which is preliminary data.</text>
</comment>
<dbReference type="PANTHER" id="PTHR45586:SF1">
    <property type="entry name" value="LIPOPOLYSACCHARIDE ASSEMBLY PROTEIN B"/>
    <property type="match status" value="1"/>
</dbReference>
<evidence type="ECO:0000313" key="5">
    <source>
        <dbReference type="Proteomes" id="UP001597097"/>
    </source>
</evidence>
<dbReference type="SUPFAM" id="SSF48452">
    <property type="entry name" value="TPR-like"/>
    <property type="match status" value="2"/>
</dbReference>
<dbReference type="InterPro" id="IPR051012">
    <property type="entry name" value="CellSynth/LPSAsmb/PSIAsmb"/>
</dbReference>
<dbReference type="SMART" id="SM00028">
    <property type="entry name" value="TPR"/>
    <property type="match status" value="9"/>
</dbReference>
<dbReference type="RefSeq" id="WP_378621318.1">
    <property type="nucleotide sequence ID" value="NZ_JBHUCM010000013.1"/>
</dbReference>
<protein>
    <submittedName>
        <fullName evidence="4">Tetratricopeptide repeat protein</fullName>
    </submittedName>
</protein>
<keyword evidence="5" id="KW-1185">Reference proteome</keyword>
<dbReference type="Gene3D" id="1.25.40.10">
    <property type="entry name" value="Tetratricopeptide repeat domain"/>
    <property type="match status" value="9"/>
</dbReference>
<dbReference type="InterPro" id="IPR011990">
    <property type="entry name" value="TPR-like_helical_dom_sf"/>
</dbReference>
<dbReference type="Proteomes" id="UP001597097">
    <property type="component" value="Unassembled WGS sequence"/>
</dbReference>
<dbReference type="PROSITE" id="PS50005">
    <property type="entry name" value="TPR"/>
    <property type="match status" value="1"/>
</dbReference>
<dbReference type="EMBL" id="JBHUCM010000013">
    <property type="protein sequence ID" value="MFD1538636.1"/>
    <property type="molecule type" value="Genomic_DNA"/>
</dbReference>
<dbReference type="SUPFAM" id="SSF81901">
    <property type="entry name" value="HCP-like"/>
    <property type="match status" value="5"/>
</dbReference>
<proteinExistence type="predicted"/>
<name>A0ABW4G8D1_9ACTN</name>
<evidence type="ECO:0000313" key="4">
    <source>
        <dbReference type="EMBL" id="MFD1538636.1"/>
    </source>
</evidence>